<dbReference type="SUPFAM" id="SSF53335">
    <property type="entry name" value="S-adenosyl-L-methionine-dependent methyltransferases"/>
    <property type="match status" value="2"/>
</dbReference>
<evidence type="ECO:0000259" key="1">
    <source>
        <dbReference type="Pfam" id="PF05050"/>
    </source>
</evidence>
<name>A0A6C0D095_9ZZZZ</name>
<dbReference type="GO" id="GO:0005789">
    <property type="term" value="C:endoplasmic reticulum membrane"/>
    <property type="evidence" value="ECO:0007669"/>
    <property type="project" value="TreeGrafter"/>
</dbReference>
<dbReference type="GO" id="GO:0005886">
    <property type="term" value="C:plasma membrane"/>
    <property type="evidence" value="ECO:0007669"/>
    <property type="project" value="TreeGrafter"/>
</dbReference>
<proteinExistence type="predicted"/>
<dbReference type="InterPro" id="IPR029063">
    <property type="entry name" value="SAM-dependent_MTases_sf"/>
</dbReference>
<evidence type="ECO:0000313" key="2">
    <source>
        <dbReference type="EMBL" id="QHT09842.1"/>
    </source>
</evidence>
<dbReference type="Pfam" id="PF05050">
    <property type="entry name" value="Methyltransf_21"/>
    <property type="match status" value="1"/>
</dbReference>
<organism evidence="2">
    <name type="scientific">viral metagenome</name>
    <dbReference type="NCBI Taxonomy" id="1070528"/>
    <lineage>
        <taxon>unclassified sequences</taxon>
        <taxon>metagenomes</taxon>
        <taxon>organismal metagenomes</taxon>
    </lineage>
</organism>
<dbReference type="PANTHER" id="PTHR34009:SF2">
    <property type="entry name" value="PROTEIN STAR"/>
    <property type="match status" value="1"/>
</dbReference>
<dbReference type="GO" id="GO:0005794">
    <property type="term" value="C:Golgi apparatus"/>
    <property type="evidence" value="ECO:0007669"/>
    <property type="project" value="TreeGrafter"/>
</dbReference>
<dbReference type="GO" id="GO:0016197">
    <property type="term" value="P:endosomal transport"/>
    <property type="evidence" value="ECO:0007669"/>
    <property type="project" value="TreeGrafter"/>
</dbReference>
<accession>A0A6C0D095</accession>
<dbReference type="PANTHER" id="PTHR34009">
    <property type="entry name" value="PROTEIN STAR"/>
    <property type="match status" value="1"/>
</dbReference>
<dbReference type="InterPro" id="IPR053202">
    <property type="entry name" value="EGF_Rcpt_Signaling_Reg"/>
</dbReference>
<feature type="domain" description="Methyltransferase FkbM" evidence="1">
    <location>
        <begin position="28"/>
        <end position="197"/>
    </location>
</feature>
<reference evidence="2" key="1">
    <citation type="journal article" date="2020" name="Nature">
        <title>Giant virus diversity and host interactions through global metagenomics.</title>
        <authorList>
            <person name="Schulz F."/>
            <person name="Roux S."/>
            <person name="Paez-Espino D."/>
            <person name="Jungbluth S."/>
            <person name="Walsh D.A."/>
            <person name="Denef V.J."/>
            <person name="McMahon K.D."/>
            <person name="Konstantinidis K.T."/>
            <person name="Eloe-Fadrosh E.A."/>
            <person name="Kyrpides N.C."/>
            <person name="Woyke T."/>
        </authorList>
    </citation>
    <scope>NUCLEOTIDE SEQUENCE</scope>
    <source>
        <strain evidence="2">GVMAG-M-3300023174-102</strain>
    </source>
</reference>
<dbReference type="Gene3D" id="3.40.50.150">
    <property type="entry name" value="Vaccinia Virus protein VP39"/>
    <property type="match status" value="2"/>
</dbReference>
<dbReference type="AlphaFoldDB" id="A0A6C0D095"/>
<dbReference type="GO" id="GO:0031902">
    <property type="term" value="C:late endosome membrane"/>
    <property type="evidence" value="ECO:0007669"/>
    <property type="project" value="TreeGrafter"/>
</dbReference>
<protein>
    <recommendedName>
        <fullName evidence="1">Methyltransferase FkbM domain-containing protein</fullName>
    </recommendedName>
</protein>
<dbReference type="InterPro" id="IPR006342">
    <property type="entry name" value="FkbM_mtfrase"/>
</dbReference>
<dbReference type="GO" id="GO:0006888">
    <property type="term" value="P:endoplasmic reticulum to Golgi vesicle-mediated transport"/>
    <property type="evidence" value="ECO:0007669"/>
    <property type="project" value="TreeGrafter"/>
</dbReference>
<sequence length="862" mass="100254">MDYKSQIGQDKYFIENINNSRTGLYFVDIGANDGISFSNTYCLEKYLNWNGLCVEANDEIFNILINNRNCVCLNECIYNESGIEVELEIPLANEIPEGNNMLSRIKNDNIKNSHFDRQFEQTKTIKKVTKTLTEIFEQNNVPNIINYMSIDIEGYDLFALKGLDFDKYSIEFLTIEHGGSTKFFNEIKEFLSQKGYILHRINKWDAEFTKDKTINSFDVFDTILCRTVVNPTDIFSIVENTFPFPNFYNMRCQAQCHSNGTFDSIYEKFGELYNIDKDTCKLLKEFEIQTEISNSYLLVTNYNRVKNGDILVSDMYLSENDIMRILRAHGFSKNVKLFASPAGKSNGYIWPQLKSLYSIGIHLGDNNHSDVISPSIHNIKGELTTIHKINQTEQFFIDNGYKEFAFILRKFRHMNPYNIGSHEYELYNDQICYNIPALYMMSHILNDMMITEGRDRLLLLTRDGCLMKHIFPTLYPTYKCLELQSSRKIHHNPTPEYKEYIKSMYDPDKAILFDIYGSFSSGRKLYLELFGKYPRVHVLGYHYIESSFEGLTWTVKGISLEGYNIDTTGSLFGMNGTNFMRYPLLEYSVKDAQIYKDTVIAFCDFINDKHIYKITILDKFLNTVKYINHKKINPYNINNNIWQHPSLTDIANNINCDKGSKAGCGHTYTDYYELLLQKFINNKKVNLLEFGAGRYIDLPSLTLWRKYFSNNLLNIDIFDKHTKYLKYTDTSNNVYVYIGDQTSGDCINTCTGNKHYDIVIDDGPHCSKSQQIALKSVWSHLNHGGIYCIESLHWQPLNSIGYTTQNLLRDWKDNVVTTTEYINTEEANIIVSTIDKIEFYPSKSRKYSEEIVKNAFCVLYKK</sequence>
<dbReference type="EMBL" id="MN739517">
    <property type="protein sequence ID" value="QHT09842.1"/>
    <property type="molecule type" value="Genomic_DNA"/>
</dbReference>